<organism evidence="7">
    <name type="scientific">uncultured Caudovirales phage</name>
    <dbReference type="NCBI Taxonomy" id="2100421"/>
    <lineage>
        <taxon>Viruses</taxon>
        <taxon>Duplodnaviria</taxon>
        <taxon>Heunggongvirae</taxon>
        <taxon>Uroviricota</taxon>
        <taxon>Caudoviricetes</taxon>
        <taxon>Peduoviridae</taxon>
        <taxon>Maltschvirus</taxon>
        <taxon>Maltschvirus maltsch</taxon>
    </lineage>
</organism>
<evidence type="ECO:0000256" key="3">
    <source>
        <dbReference type="ARBA" id="ARBA00022801"/>
    </source>
</evidence>
<accession>A0A6J5N6P3</accession>
<evidence type="ECO:0000256" key="2">
    <source>
        <dbReference type="ARBA" id="ARBA00022670"/>
    </source>
</evidence>
<dbReference type="InterPro" id="IPR054613">
    <property type="entry name" value="Peptidase_S78_dom"/>
</dbReference>
<keyword evidence="5" id="KW-1273">Viral capsid maturation</keyword>
<evidence type="ECO:0000256" key="4">
    <source>
        <dbReference type="ARBA" id="ARBA00022950"/>
    </source>
</evidence>
<keyword evidence="4" id="KW-0118">Viral capsid assembly</keyword>
<dbReference type="EMBL" id="LR796600">
    <property type="protein sequence ID" value="CAB4153721.1"/>
    <property type="molecule type" value="Genomic_DNA"/>
</dbReference>
<keyword evidence="1" id="KW-1188">Viral release from host cell</keyword>
<sequence length="378" mass="41881">MSDAFTQQVIELNTNTTTTNNRAKVNLTPPEYMRNAAKRGIELHEQGKSGDGVVPQTVEDARKMAAGTVTAEKWKKIAPWIARHLSDLDNVEQGEITAGVVAHLLWGSNGTKSGAIKTMNYAQSIIDQMENEMTNTTDDRAIMIDDGTEVVDNYDMQETVDGEMTDANELEVCVEATVTIPAAWVVAMNGSRNIAYSNIELRAMTEGNTLVGYAAVWDSPSEPLPWTEFVRRGAFRKTIKDGADVRLLIDHDGVPLARTKSGTLTLAEDEIGLRIEAQLDESNPDAAKLMSALRRGDVSQMSFAFQTVKDSWSTDKRTRELKEVRLYDVSVVTYPAYEETVAELRSANNTVTDTVKTVSPLALRKRQIQLRQIQAEKH</sequence>
<reference evidence="7" key="1">
    <citation type="submission" date="2020-04" db="EMBL/GenBank/DDBJ databases">
        <authorList>
            <person name="Chiriac C."/>
            <person name="Salcher M."/>
            <person name="Ghai R."/>
            <person name="Kavagutti S V."/>
        </authorList>
    </citation>
    <scope>NUCLEOTIDE SEQUENCE</scope>
</reference>
<protein>
    <submittedName>
        <fullName evidence="7">Prohead protease</fullName>
    </submittedName>
</protein>
<dbReference type="GO" id="GO:0008233">
    <property type="term" value="F:peptidase activity"/>
    <property type="evidence" value="ECO:0007669"/>
    <property type="project" value="UniProtKB-KW"/>
</dbReference>
<dbReference type="NCBIfam" id="TIGR01543">
    <property type="entry name" value="proheadase_HK97"/>
    <property type="match status" value="1"/>
</dbReference>
<dbReference type="InterPro" id="IPR006433">
    <property type="entry name" value="Prohead_protease"/>
</dbReference>
<evidence type="ECO:0000256" key="5">
    <source>
        <dbReference type="ARBA" id="ARBA00023045"/>
    </source>
</evidence>
<proteinExistence type="predicted"/>
<evidence type="ECO:0000256" key="1">
    <source>
        <dbReference type="ARBA" id="ARBA00022612"/>
    </source>
</evidence>
<keyword evidence="3" id="KW-0378">Hydrolase</keyword>
<keyword evidence="2 7" id="KW-0645">Protease</keyword>
<evidence type="ECO:0000313" key="7">
    <source>
        <dbReference type="EMBL" id="CAB4153721.1"/>
    </source>
</evidence>
<name>A0A6J5N6P3_9CAUD</name>
<feature type="domain" description="Prohead serine protease" evidence="6">
    <location>
        <begin position="198"/>
        <end position="348"/>
    </location>
</feature>
<gene>
    <name evidence="7" type="ORF">UFOVP625_19</name>
</gene>
<dbReference type="Pfam" id="PF04586">
    <property type="entry name" value="Peptidase_S78"/>
    <property type="match status" value="1"/>
</dbReference>
<dbReference type="GO" id="GO:0006508">
    <property type="term" value="P:proteolysis"/>
    <property type="evidence" value="ECO:0007669"/>
    <property type="project" value="UniProtKB-KW"/>
</dbReference>
<dbReference type="GO" id="GO:0046797">
    <property type="term" value="P:viral procapsid maturation"/>
    <property type="evidence" value="ECO:0007669"/>
    <property type="project" value="UniProtKB-KW"/>
</dbReference>
<evidence type="ECO:0000259" key="6">
    <source>
        <dbReference type="Pfam" id="PF04586"/>
    </source>
</evidence>